<dbReference type="InterPro" id="IPR058913">
    <property type="entry name" value="Integrase_dom_put"/>
</dbReference>
<comment type="caution">
    <text evidence="2">The sequence shown here is derived from an EMBL/GenBank/DDBJ whole genome shotgun (WGS) entry which is preliminary data.</text>
</comment>
<dbReference type="OrthoDB" id="6017046at2759"/>
<organism evidence="2 3">
    <name type="scientific">Macrolepiota fuliginosa MF-IS2</name>
    <dbReference type="NCBI Taxonomy" id="1400762"/>
    <lineage>
        <taxon>Eukaryota</taxon>
        <taxon>Fungi</taxon>
        <taxon>Dikarya</taxon>
        <taxon>Basidiomycota</taxon>
        <taxon>Agaricomycotina</taxon>
        <taxon>Agaricomycetes</taxon>
        <taxon>Agaricomycetidae</taxon>
        <taxon>Agaricales</taxon>
        <taxon>Agaricineae</taxon>
        <taxon>Agaricaceae</taxon>
        <taxon>Macrolepiota</taxon>
    </lineage>
</organism>
<protein>
    <recommendedName>
        <fullName evidence="1">Integrase core domain-containing protein</fullName>
    </recommendedName>
</protein>
<dbReference type="AlphaFoldDB" id="A0A9P5X1U6"/>
<feature type="domain" description="Integrase core" evidence="1">
    <location>
        <begin position="163"/>
        <end position="311"/>
    </location>
</feature>
<keyword evidence="3" id="KW-1185">Reference proteome</keyword>
<evidence type="ECO:0000259" key="1">
    <source>
        <dbReference type="Pfam" id="PF24764"/>
    </source>
</evidence>
<dbReference type="PANTHER" id="PTHR46177:SF1">
    <property type="entry name" value="INTEGRASE CATALYTIC DOMAIN-CONTAINING PROTEIN"/>
    <property type="match status" value="1"/>
</dbReference>
<reference evidence="2" key="1">
    <citation type="submission" date="2020-11" db="EMBL/GenBank/DDBJ databases">
        <authorList>
            <consortium name="DOE Joint Genome Institute"/>
            <person name="Ahrendt S."/>
            <person name="Riley R."/>
            <person name="Andreopoulos W."/>
            <person name="Labutti K."/>
            <person name="Pangilinan J."/>
            <person name="Ruiz-Duenas F.J."/>
            <person name="Barrasa J.M."/>
            <person name="Sanchez-Garcia M."/>
            <person name="Camarero S."/>
            <person name="Miyauchi S."/>
            <person name="Serrano A."/>
            <person name="Linde D."/>
            <person name="Babiker R."/>
            <person name="Drula E."/>
            <person name="Ayuso-Fernandez I."/>
            <person name="Pacheco R."/>
            <person name="Padilla G."/>
            <person name="Ferreira P."/>
            <person name="Barriuso J."/>
            <person name="Kellner H."/>
            <person name="Castanera R."/>
            <person name="Alfaro M."/>
            <person name="Ramirez L."/>
            <person name="Pisabarro A.G."/>
            <person name="Kuo A."/>
            <person name="Tritt A."/>
            <person name="Lipzen A."/>
            <person name="He G."/>
            <person name="Yan M."/>
            <person name="Ng V."/>
            <person name="Cullen D."/>
            <person name="Martin F."/>
            <person name="Rosso M.-N."/>
            <person name="Henrissat B."/>
            <person name="Hibbett D."/>
            <person name="Martinez A.T."/>
            <person name="Grigoriev I.V."/>
        </authorList>
    </citation>
    <scope>NUCLEOTIDE SEQUENCE</scope>
    <source>
        <strain evidence="2">MF-IS2</strain>
    </source>
</reference>
<proteinExistence type="predicted"/>
<evidence type="ECO:0000313" key="3">
    <source>
        <dbReference type="Proteomes" id="UP000807342"/>
    </source>
</evidence>
<dbReference type="SUPFAM" id="SSF53098">
    <property type="entry name" value="Ribonuclease H-like"/>
    <property type="match status" value="1"/>
</dbReference>
<gene>
    <name evidence="2" type="ORF">P691DRAFT_797692</name>
</gene>
<dbReference type="EMBL" id="MU151525">
    <property type="protein sequence ID" value="KAF9443059.1"/>
    <property type="molecule type" value="Genomic_DNA"/>
</dbReference>
<dbReference type="InterPro" id="IPR012337">
    <property type="entry name" value="RNaseH-like_sf"/>
</dbReference>
<dbReference type="PANTHER" id="PTHR46177">
    <property type="entry name" value="INTEGRASE CATALYTIC DOMAIN-CONTAINING PROTEIN"/>
    <property type="match status" value="1"/>
</dbReference>
<accession>A0A9P5X1U6</accession>
<dbReference type="Proteomes" id="UP000807342">
    <property type="component" value="Unassembled WGS sequence"/>
</dbReference>
<sequence>MSNNNPAGINGYGPKNYPPDDVLKAELLQYAKEGLTIVKRLECLKTTHDLIIGKSHLAELDKKFNIPTTQAILEIVASDHVQSKGIKSIKGDLANEGILIPQNFIHDVLVLHALEGLMLCFPGIKQIPHTPLATIGPNHQHYANRYEKLNAQALGMGGVKLDIYGIKDQWSSFILHLVVIPNSHLKTTAAHTFLDSVEKHGFVPVTFVTDKGSETGLMYSLQQGLHEAYAPDIDPTIFPSFLHLKSVHNTPIESLWNFMRKHTGMNFREEVQRGYMDSTFKLTILLHVLQAHLDKFVDWWNNHKIQLQKEKVNMSAPPAEDCHIHVDKYEIHVSHQEAMQWVDDKFDVQAQRAYAAIGSPSLSSVKHGWEIFSQMEQWMLLNV</sequence>
<evidence type="ECO:0000313" key="2">
    <source>
        <dbReference type="EMBL" id="KAF9443059.1"/>
    </source>
</evidence>
<name>A0A9P5X1U6_9AGAR</name>
<dbReference type="Pfam" id="PF24764">
    <property type="entry name" value="rva_4"/>
    <property type="match status" value="1"/>
</dbReference>